<feature type="domain" description="Peptidase M28" evidence="18">
    <location>
        <begin position="114"/>
        <end position="301"/>
    </location>
</feature>
<feature type="transmembrane region" description="Helical" evidence="17">
    <location>
        <begin position="657"/>
        <end position="676"/>
    </location>
</feature>
<evidence type="ECO:0000256" key="16">
    <source>
        <dbReference type="SAM" id="MobiDB-lite"/>
    </source>
</evidence>
<evidence type="ECO:0000256" key="15">
    <source>
        <dbReference type="RuleBase" id="RU361240"/>
    </source>
</evidence>
<feature type="compositionally biased region" description="Basic and acidic residues" evidence="16">
    <location>
        <begin position="559"/>
        <end position="580"/>
    </location>
</feature>
<feature type="transmembrane region" description="Helical" evidence="17">
    <location>
        <begin position="406"/>
        <end position="425"/>
    </location>
</feature>
<feature type="domain" description="Vacuolar membrane protease C-terminal" evidence="19">
    <location>
        <begin position="684"/>
        <end position="859"/>
    </location>
</feature>
<keyword evidence="5" id="KW-0926">Vacuole</keyword>
<evidence type="ECO:0000256" key="14">
    <source>
        <dbReference type="ARBA" id="ARBA00023180"/>
    </source>
</evidence>
<feature type="transmembrane region" description="Helical" evidence="17">
    <location>
        <begin position="437"/>
        <end position="457"/>
    </location>
</feature>
<evidence type="ECO:0000256" key="17">
    <source>
        <dbReference type="SAM" id="Phobius"/>
    </source>
</evidence>
<evidence type="ECO:0000256" key="3">
    <source>
        <dbReference type="ARBA" id="ARBA00004128"/>
    </source>
</evidence>
<proteinExistence type="inferred from homology"/>
<feature type="transmembrane region" description="Helical" evidence="17">
    <location>
        <begin position="590"/>
        <end position="610"/>
    </location>
</feature>
<reference evidence="21" key="1">
    <citation type="submission" date="2022-07" db="EMBL/GenBank/DDBJ databases">
        <title>Genome Sequence of Leucocoprinus birnbaumii.</title>
        <authorList>
            <person name="Buettner E."/>
        </authorList>
    </citation>
    <scope>NUCLEOTIDE SEQUENCE</scope>
    <source>
        <strain evidence="21">VT141</strain>
    </source>
</reference>
<evidence type="ECO:0000256" key="1">
    <source>
        <dbReference type="ARBA" id="ARBA00001947"/>
    </source>
</evidence>
<dbReference type="InterPro" id="IPR045175">
    <property type="entry name" value="M28_fam"/>
</dbReference>
<evidence type="ECO:0000256" key="13">
    <source>
        <dbReference type="ARBA" id="ARBA00023136"/>
    </source>
</evidence>
<keyword evidence="10 15" id="KW-0862">Zinc</keyword>
<feature type="transmembrane region" description="Helical" evidence="17">
    <location>
        <begin position="478"/>
        <end position="498"/>
    </location>
</feature>
<dbReference type="InterPro" id="IPR048024">
    <property type="entry name" value="Fxna-like_M28_dom"/>
</dbReference>
<evidence type="ECO:0000256" key="2">
    <source>
        <dbReference type="ARBA" id="ARBA00003273"/>
    </source>
</evidence>
<sequence>MTAWAPSFNKGTVTVVTALAYILIFFLVFVEDVLPDVPKDQGGLSLQDAYLDLHHIAERPHPYNSHANDFVREYVLSRVRPLEDEYPHVRVANDLRTNGSWASSSRGIYFEGTNILVKVEGTDLNYSEKGGVLFSAHYDSVSTAPGTTDDGMGVATLLQLVEYFAKHRVDRTAIFNINNGEEDGLNGAHAFLQHRWSNIPESFLNLEGAASGGRPILFRATSSAVIRAFKSSNVPRPHANVFSADAFARGIIRSGTDYSVYTEGASLQGLDLAFYKGRSKYHTKYDAVPYTEGQEKSLWAMMEAARGAGTALLNDSRTHDPDRYVPAVYFDLFASRLVLFPLNTLYIFNILFLILGPILLIGLLFVQAVIKAALSKRHEEHHQPHGPSWLTRVFTDFRLIWRWAKFWVAIIVTIGFQALLIFIFIKANPYIIYSNPYIVLFCLTAVSFVTFTWTITSDLPPSSHDDPTESLPEKQRETVLLQSYFFSWILLLLSTIAIGKAEIGGLYIVTFWGLGLWLACSIGSIEIHFRDQMTIPSSSYGHRRHSHPTERTPLNQENDNEHGAYTENGSGERGRSASSRKFDGEGSIDWWLLQFIFVVPAPVIMAAHIANIAMDGMSQTLADGTSKMAVYTMASLIGFLLVLPLAPFSFRIHKSIGAMLLFFFTIFTLWIVIWTFPFDANTPLKVFFQQTVQLEGAVASNLSLPTVNTPIVRDVTTSLYGAPEYLRDDIVPTPPKRSWKTSRVGGDMTPQPGTSPEATAMLGANSTSAIDTATSSLGSTKFFSAQFSRTSSTSARITIQGRNTRNCKLYFDNRQVSKYTIVGGVHGMQPPYTISDPGIPELRLFSREWDKTFVIDVEWA</sequence>
<evidence type="ECO:0000256" key="9">
    <source>
        <dbReference type="ARBA" id="ARBA00022801"/>
    </source>
</evidence>
<dbReference type="CDD" id="cd03875">
    <property type="entry name" value="M28_Fxna_like"/>
    <property type="match status" value="1"/>
</dbReference>
<comment type="caution">
    <text evidence="21">The sequence shown here is derived from an EMBL/GenBank/DDBJ whole genome shotgun (WGS) entry which is preliminary data.</text>
</comment>
<keyword evidence="7 17" id="KW-0812">Transmembrane</keyword>
<evidence type="ECO:0000256" key="8">
    <source>
        <dbReference type="ARBA" id="ARBA00022723"/>
    </source>
</evidence>
<gene>
    <name evidence="21" type="ORF">NP233_g10075</name>
</gene>
<dbReference type="Pfam" id="PF22251">
    <property type="entry name" value="PFF1_TM"/>
    <property type="match status" value="1"/>
</dbReference>
<dbReference type="InterPro" id="IPR053976">
    <property type="entry name" value="PFF1_TM"/>
</dbReference>
<evidence type="ECO:0000256" key="6">
    <source>
        <dbReference type="ARBA" id="ARBA00022670"/>
    </source>
</evidence>
<keyword evidence="11 17" id="KW-1133">Transmembrane helix</keyword>
<evidence type="ECO:0000256" key="10">
    <source>
        <dbReference type="ARBA" id="ARBA00022833"/>
    </source>
</evidence>
<dbReference type="EMBL" id="JANIEX010000975">
    <property type="protein sequence ID" value="KAJ3561638.1"/>
    <property type="molecule type" value="Genomic_DNA"/>
</dbReference>
<comment type="function">
    <text evidence="2">May be involved in vacuolar sorting and osmoregulation.</text>
</comment>
<evidence type="ECO:0000313" key="21">
    <source>
        <dbReference type="EMBL" id="KAJ3561638.1"/>
    </source>
</evidence>
<comment type="cofactor">
    <cofactor evidence="1">
        <name>Zn(2+)</name>
        <dbReference type="ChEBI" id="CHEBI:29105"/>
    </cofactor>
</comment>
<dbReference type="InterPro" id="IPR053975">
    <property type="entry name" value="PFF1_C"/>
</dbReference>
<dbReference type="Pfam" id="PF22250">
    <property type="entry name" value="PFF1_C"/>
    <property type="match status" value="1"/>
</dbReference>
<evidence type="ECO:0000256" key="11">
    <source>
        <dbReference type="ARBA" id="ARBA00022989"/>
    </source>
</evidence>
<keyword evidence="6 15" id="KW-0645">Protease</keyword>
<evidence type="ECO:0000256" key="5">
    <source>
        <dbReference type="ARBA" id="ARBA00022554"/>
    </source>
</evidence>
<dbReference type="InterPro" id="IPR007484">
    <property type="entry name" value="Peptidase_M28"/>
</dbReference>
<evidence type="ECO:0000259" key="18">
    <source>
        <dbReference type="Pfam" id="PF04389"/>
    </source>
</evidence>
<feature type="transmembrane region" description="Helical" evidence="17">
    <location>
        <begin position="630"/>
        <end position="650"/>
    </location>
</feature>
<keyword evidence="14" id="KW-0325">Glycoprotein</keyword>
<feature type="region of interest" description="Disordered" evidence="16">
    <location>
        <begin position="538"/>
        <end position="580"/>
    </location>
</feature>
<dbReference type="GO" id="GO:0006508">
    <property type="term" value="P:proteolysis"/>
    <property type="evidence" value="ECO:0007669"/>
    <property type="project" value="UniProtKB-KW"/>
</dbReference>
<comment type="similarity">
    <text evidence="4 15">Belongs to the peptidase M28 family.</text>
</comment>
<dbReference type="AlphaFoldDB" id="A0AAD5YMH7"/>
<feature type="transmembrane region" description="Helical" evidence="17">
    <location>
        <begin position="12"/>
        <end position="30"/>
    </location>
</feature>
<dbReference type="GO" id="GO:0046872">
    <property type="term" value="F:metal ion binding"/>
    <property type="evidence" value="ECO:0007669"/>
    <property type="project" value="UniProtKB-KW"/>
</dbReference>
<evidence type="ECO:0000259" key="19">
    <source>
        <dbReference type="Pfam" id="PF22250"/>
    </source>
</evidence>
<keyword evidence="9 15" id="KW-0378">Hydrolase</keyword>
<evidence type="ECO:0000256" key="12">
    <source>
        <dbReference type="ARBA" id="ARBA00023049"/>
    </source>
</evidence>
<name>A0AAD5YMH7_9AGAR</name>
<evidence type="ECO:0000259" key="20">
    <source>
        <dbReference type="Pfam" id="PF22251"/>
    </source>
</evidence>
<evidence type="ECO:0000256" key="4">
    <source>
        <dbReference type="ARBA" id="ARBA00010918"/>
    </source>
</evidence>
<organism evidence="21 22">
    <name type="scientific">Leucocoprinus birnbaumii</name>
    <dbReference type="NCBI Taxonomy" id="56174"/>
    <lineage>
        <taxon>Eukaryota</taxon>
        <taxon>Fungi</taxon>
        <taxon>Dikarya</taxon>
        <taxon>Basidiomycota</taxon>
        <taxon>Agaricomycotina</taxon>
        <taxon>Agaricomycetes</taxon>
        <taxon>Agaricomycetidae</taxon>
        <taxon>Agaricales</taxon>
        <taxon>Agaricineae</taxon>
        <taxon>Agaricaceae</taxon>
        <taxon>Leucocoprinus</taxon>
    </lineage>
</organism>
<dbReference type="Pfam" id="PF04389">
    <property type="entry name" value="Peptidase_M28"/>
    <property type="match status" value="1"/>
</dbReference>
<dbReference type="SUPFAM" id="SSF53187">
    <property type="entry name" value="Zn-dependent exopeptidases"/>
    <property type="match status" value="1"/>
</dbReference>
<dbReference type="GO" id="GO:0008235">
    <property type="term" value="F:metalloexopeptidase activity"/>
    <property type="evidence" value="ECO:0007669"/>
    <property type="project" value="InterPro"/>
</dbReference>
<feature type="transmembrane region" description="Helical" evidence="17">
    <location>
        <begin position="345"/>
        <end position="370"/>
    </location>
</feature>
<accession>A0AAD5YMH7</accession>
<keyword evidence="12" id="KW-0482">Metalloprotease</keyword>
<dbReference type="EC" id="3.4.-.-" evidence="15"/>
<dbReference type="GO" id="GO:0005774">
    <property type="term" value="C:vacuolar membrane"/>
    <property type="evidence" value="ECO:0007669"/>
    <property type="project" value="UniProtKB-SubCell"/>
</dbReference>
<dbReference type="PANTHER" id="PTHR12147">
    <property type="entry name" value="METALLOPEPTIDASE M28 FAMILY MEMBER"/>
    <property type="match status" value="1"/>
</dbReference>
<comment type="subcellular location">
    <subcellularLocation>
        <location evidence="3">Vacuole membrane</location>
        <topology evidence="3">Multi-pass membrane protein</topology>
    </subcellularLocation>
</comment>
<evidence type="ECO:0000256" key="7">
    <source>
        <dbReference type="ARBA" id="ARBA00022692"/>
    </source>
</evidence>
<dbReference type="Gene3D" id="3.40.630.10">
    <property type="entry name" value="Zn peptidases"/>
    <property type="match status" value="1"/>
</dbReference>
<protein>
    <recommendedName>
        <fullName evidence="15">Peptide hydrolase</fullName>
        <ecNumber evidence="15">3.4.-.-</ecNumber>
    </recommendedName>
</protein>
<dbReference type="Proteomes" id="UP001213000">
    <property type="component" value="Unassembled WGS sequence"/>
</dbReference>
<feature type="transmembrane region" description="Helical" evidence="17">
    <location>
        <begin position="504"/>
        <end position="525"/>
    </location>
</feature>
<feature type="domain" description="Vacuolar membrane protease transmembrane" evidence="20">
    <location>
        <begin position="406"/>
        <end position="569"/>
    </location>
</feature>
<evidence type="ECO:0000313" key="22">
    <source>
        <dbReference type="Proteomes" id="UP001213000"/>
    </source>
</evidence>
<keyword evidence="8 15" id="KW-0479">Metal-binding</keyword>
<dbReference type="PANTHER" id="PTHR12147:SF58">
    <property type="entry name" value="VACUOLAR MEMBRANE PROTEASE"/>
    <property type="match status" value="1"/>
</dbReference>
<keyword evidence="13 17" id="KW-0472">Membrane</keyword>
<keyword evidence="22" id="KW-1185">Reference proteome</keyword>